<accession>A0A4R7KVB2</accession>
<dbReference type="CDD" id="cd02012">
    <property type="entry name" value="TPP_TK"/>
    <property type="match status" value="1"/>
</dbReference>
<dbReference type="OrthoDB" id="8732661at2"/>
<keyword evidence="5" id="KW-0786">Thiamine pyrophosphate</keyword>
<evidence type="ECO:0000256" key="3">
    <source>
        <dbReference type="ARBA" id="ARBA00022679"/>
    </source>
</evidence>
<dbReference type="RefSeq" id="WP_133626821.1">
    <property type="nucleotide sequence ID" value="NZ_SOAZ01000001.1"/>
</dbReference>
<sequence length="274" mass="29780">MERDIQKLRGVAKTIREDIIKMLTESKSGHPGGSLSAVEILTALYFSEMKVDPKNPRWEERDRFVLSKGHGAPVLYAVLAERGFFEKKHLSTLRKIGSILQGHPNMNDTPGVDMSTGSLGQGLSVANGMALAGKLDNKDYRVYVLLGDGELEEGQVWEAAMSAAHYKLDNLTAFVDYNGLQIDGPVAEVMNPAPVGDKFRAFGWNVIEIDGHSYEEIFSAIDNAKATKGKPTMIVAKTVKGKGVSFMENSVGWHGSAPNKEQCEAALKEIGGAI</sequence>
<keyword evidence="3" id="KW-0808">Transferase</keyword>
<dbReference type="Pfam" id="PF00456">
    <property type="entry name" value="Transketolase_N"/>
    <property type="match status" value="1"/>
</dbReference>
<proteinExistence type="inferred from homology"/>
<feature type="domain" description="Transketolase N-terminal" evidence="6">
    <location>
        <begin position="11"/>
        <end position="270"/>
    </location>
</feature>
<dbReference type="Gene3D" id="3.40.50.970">
    <property type="match status" value="1"/>
</dbReference>
<comment type="similarity">
    <text evidence="2">Belongs to the transketolase family.</text>
</comment>
<evidence type="ECO:0000313" key="8">
    <source>
        <dbReference type="Proteomes" id="UP000295325"/>
    </source>
</evidence>
<dbReference type="Proteomes" id="UP000295325">
    <property type="component" value="Unassembled WGS sequence"/>
</dbReference>
<reference evidence="7 8" key="1">
    <citation type="submission" date="2019-03" db="EMBL/GenBank/DDBJ databases">
        <title>Genomic Encyclopedia of Type Strains, Phase IV (KMG-IV): sequencing the most valuable type-strain genomes for metagenomic binning, comparative biology and taxonomic classification.</title>
        <authorList>
            <person name="Goeker M."/>
        </authorList>
    </citation>
    <scope>NUCLEOTIDE SEQUENCE [LARGE SCALE GENOMIC DNA]</scope>
    <source>
        <strain evidence="7 8">DSM 24455</strain>
    </source>
</reference>
<dbReference type="PANTHER" id="PTHR47514:SF1">
    <property type="entry name" value="TRANSKETOLASE N-TERMINAL SECTION-RELATED"/>
    <property type="match status" value="1"/>
</dbReference>
<dbReference type="GO" id="GO:0046872">
    <property type="term" value="F:metal ion binding"/>
    <property type="evidence" value="ECO:0007669"/>
    <property type="project" value="UniProtKB-KW"/>
</dbReference>
<evidence type="ECO:0000256" key="4">
    <source>
        <dbReference type="ARBA" id="ARBA00022723"/>
    </source>
</evidence>
<keyword evidence="8" id="KW-1185">Reference proteome</keyword>
<gene>
    <name evidence="7" type="ORF">EDD71_101131</name>
</gene>
<evidence type="ECO:0000313" key="7">
    <source>
        <dbReference type="EMBL" id="TDT63704.1"/>
    </source>
</evidence>
<name>A0A4R7KVB2_9CLOT</name>
<organism evidence="7 8">
    <name type="scientific">Fonticella tunisiensis</name>
    <dbReference type="NCBI Taxonomy" id="1096341"/>
    <lineage>
        <taxon>Bacteria</taxon>
        <taxon>Bacillati</taxon>
        <taxon>Bacillota</taxon>
        <taxon>Clostridia</taxon>
        <taxon>Eubacteriales</taxon>
        <taxon>Clostridiaceae</taxon>
        <taxon>Fonticella</taxon>
    </lineage>
</organism>
<evidence type="ECO:0000256" key="5">
    <source>
        <dbReference type="ARBA" id="ARBA00023052"/>
    </source>
</evidence>
<dbReference type="InterPro" id="IPR005474">
    <property type="entry name" value="Transketolase_N"/>
</dbReference>
<dbReference type="InterPro" id="IPR049557">
    <property type="entry name" value="Transketolase_CS"/>
</dbReference>
<evidence type="ECO:0000256" key="2">
    <source>
        <dbReference type="ARBA" id="ARBA00007131"/>
    </source>
</evidence>
<evidence type="ECO:0000259" key="6">
    <source>
        <dbReference type="Pfam" id="PF00456"/>
    </source>
</evidence>
<evidence type="ECO:0000256" key="1">
    <source>
        <dbReference type="ARBA" id="ARBA00001964"/>
    </source>
</evidence>
<comment type="caution">
    <text evidence="7">The sequence shown here is derived from an EMBL/GenBank/DDBJ whole genome shotgun (WGS) entry which is preliminary data.</text>
</comment>
<dbReference type="PANTHER" id="PTHR47514">
    <property type="entry name" value="TRANSKETOLASE N-TERMINAL SECTION-RELATED"/>
    <property type="match status" value="1"/>
</dbReference>
<dbReference type="PROSITE" id="PS00801">
    <property type="entry name" value="TRANSKETOLASE_1"/>
    <property type="match status" value="1"/>
</dbReference>
<protein>
    <submittedName>
        <fullName evidence="7">Transketolase</fullName>
    </submittedName>
</protein>
<dbReference type="GO" id="GO:0016740">
    <property type="term" value="F:transferase activity"/>
    <property type="evidence" value="ECO:0007669"/>
    <property type="project" value="UniProtKB-KW"/>
</dbReference>
<dbReference type="AlphaFoldDB" id="A0A4R7KVB2"/>
<dbReference type="InterPro" id="IPR029061">
    <property type="entry name" value="THDP-binding"/>
</dbReference>
<dbReference type="EMBL" id="SOAZ01000001">
    <property type="protein sequence ID" value="TDT63704.1"/>
    <property type="molecule type" value="Genomic_DNA"/>
</dbReference>
<comment type="cofactor">
    <cofactor evidence="1">
        <name>thiamine diphosphate</name>
        <dbReference type="ChEBI" id="CHEBI:58937"/>
    </cofactor>
</comment>
<dbReference type="SUPFAM" id="SSF52518">
    <property type="entry name" value="Thiamin diphosphate-binding fold (THDP-binding)"/>
    <property type="match status" value="1"/>
</dbReference>
<keyword evidence="4" id="KW-0479">Metal-binding</keyword>